<dbReference type="Gene3D" id="1.25.40.10">
    <property type="entry name" value="Tetratricopeptide repeat domain"/>
    <property type="match status" value="6"/>
</dbReference>
<dbReference type="GO" id="GO:0003723">
    <property type="term" value="F:RNA binding"/>
    <property type="evidence" value="ECO:0007669"/>
    <property type="project" value="InterPro"/>
</dbReference>
<dbReference type="FunFam" id="1.25.40.10:FF:000031">
    <property type="entry name" value="Pentatricopeptide repeat-containing protein mitochondrial"/>
    <property type="match status" value="1"/>
</dbReference>
<dbReference type="SUPFAM" id="SSF48452">
    <property type="entry name" value="TPR-like"/>
    <property type="match status" value="2"/>
</dbReference>
<dbReference type="FunFam" id="1.25.40.10:FF:000285">
    <property type="entry name" value="Pentatricopeptide repeat-containing protein, chloroplastic"/>
    <property type="match status" value="1"/>
</dbReference>
<organism evidence="3 4">
    <name type="scientific">Adiantum capillus-veneris</name>
    <name type="common">Maidenhair fern</name>
    <dbReference type="NCBI Taxonomy" id="13818"/>
    <lineage>
        <taxon>Eukaryota</taxon>
        <taxon>Viridiplantae</taxon>
        <taxon>Streptophyta</taxon>
        <taxon>Embryophyta</taxon>
        <taxon>Tracheophyta</taxon>
        <taxon>Polypodiopsida</taxon>
        <taxon>Polypodiidae</taxon>
        <taxon>Polypodiales</taxon>
        <taxon>Pteridineae</taxon>
        <taxon>Pteridaceae</taxon>
        <taxon>Vittarioideae</taxon>
        <taxon>Adiantum</taxon>
    </lineage>
</organism>
<comment type="caution">
    <text evidence="3">The sequence shown here is derived from an EMBL/GenBank/DDBJ whole genome shotgun (WGS) entry which is preliminary data.</text>
</comment>
<dbReference type="PANTHER" id="PTHR24015">
    <property type="entry name" value="OS07G0578800 PROTEIN-RELATED"/>
    <property type="match status" value="1"/>
</dbReference>
<dbReference type="PROSITE" id="PS51375">
    <property type="entry name" value="PPR"/>
    <property type="match status" value="7"/>
</dbReference>
<dbReference type="EMBL" id="JABFUD020000008">
    <property type="protein sequence ID" value="KAI5076897.1"/>
    <property type="molecule type" value="Genomic_DNA"/>
</dbReference>
<dbReference type="Pfam" id="PF01535">
    <property type="entry name" value="PPR"/>
    <property type="match status" value="5"/>
</dbReference>
<dbReference type="Pfam" id="PF13041">
    <property type="entry name" value="PPR_2"/>
    <property type="match status" value="6"/>
</dbReference>
<evidence type="ECO:0008006" key="5">
    <source>
        <dbReference type="Google" id="ProtNLM"/>
    </source>
</evidence>
<dbReference type="InterPro" id="IPR002885">
    <property type="entry name" value="PPR_rpt"/>
</dbReference>
<feature type="repeat" description="PPR" evidence="2">
    <location>
        <begin position="724"/>
        <end position="758"/>
    </location>
</feature>
<dbReference type="OrthoDB" id="1890472at2759"/>
<feature type="repeat" description="PPR" evidence="2">
    <location>
        <begin position="222"/>
        <end position="256"/>
    </location>
</feature>
<dbReference type="AlphaFoldDB" id="A0A9D4ZK77"/>
<evidence type="ECO:0000256" key="2">
    <source>
        <dbReference type="PROSITE-ProRule" id="PRU00708"/>
    </source>
</evidence>
<protein>
    <recommendedName>
        <fullName evidence="5">Pentatricopeptide repeat-containing protein</fullName>
    </recommendedName>
</protein>
<sequence length="911" mass="100161">MRVRISTICNTRSVGHFLHCNGGESLSRKRFLHTLPSAAHKEVLCLLNLSGTNTGPAPYVSVLKALGSYKALQEGKCIHHLIVSSALDLDTFVVAYLVRMYGACGAFGDAFALFSEMQERSVFSFNFLIRACARHSENEKVLVLLQQMMQEGIVPSKVTFVSVFDACASLTDFDAGHRMHALIVNGHLEVDVVVGTALVNMYGSYGNIAGAWLCFHRLSERDVIAWTALISALSHQACGKEAFCSFEEMLQESILPNEVTFISLCGACANYTNVSNGERVHVRVQSLNAEANVVLGNALITMYGKCGALKPAETIFKTMTDRSLFSWTAIVSAYSHHGLCKEACQHFFHILQLGILPDNVLFTTILATCASSSLLSVCKHMHVMVLMRNPVMDAVIGTALVNTYGKCQDVRSAKETFDSFADHNVYSWNALIVAFTQKTEDLLVDKLYNQMQEEGILPNKVTFVCIFDACGNNRFSFKRGVQLHACINQQELEVQNALIDMYGKNGKLEVAQSIFDTTIKRDSITWTVLITAYVQHGQMMEALCLFARLCKEGLQPDAATFVSILSACYSKRALVTGQQIHAFIFERSVESDTMVGTALVSMYGRCDSVEDARMVFDRISRCSEIAWNAMISIHEQAGQAKEALDLFGNMQYDRVSPDDVTFVTILSACIAQFALEEGRIVHAYIIESGCVVDVVLASAIVNIYGKSGSLEDAHGVFYKIQDRNVVTWNTMIALHAQHGLALEALAVFSQMQVAGMIPNHITFVNILGACSHCGFLYEACFYFVLMGQGYMLFPTVDIYVCLIDLFGRAGCLNEAEAVVKGMPVLPSSVTFMALLGACRYRDDVERGTSATKHASEIEPGNLAPCLVLSNLYAAVGRMDNAALVMSLFVDGIVESGSFTDEEDLHDMYLQV</sequence>
<dbReference type="FunFam" id="1.25.40.10:FF:000158">
    <property type="entry name" value="pentatricopeptide repeat-containing protein At2g33680"/>
    <property type="match status" value="1"/>
</dbReference>
<feature type="repeat" description="PPR" evidence="2">
    <location>
        <begin position="623"/>
        <end position="657"/>
    </location>
</feature>
<feature type="repeat" description="PPR" evidence="2">
    <location>
        <begin position="522"/>
        <end position="556"/>
    </location>
</feature>
<keyword evidence="1" id="KW-0677">Repeat</keyword>
<dbReference type="NCBIfam" id="TIGR00756">
    <property type="entry name" value="PPR"/>
    <property type="match status" value="3"/>
</dbReference>
<dbReference type="Proteomes" id="UP000886520">
    <property type="component" value="Chromosome 8"/>
</dbReference>
<dbReference type="FunFam" id="1.25.40.10:FF:000381">
    <property type="entry name" value="Pentatricopeptide repeat-containing protein"/>
    <property type="match status" value="1"/>
</dbReference>
<accession>A0A9D4ZK77</accession>
<dbReference type="GO" id="GO:0048731">
    <property type="term" value="P:system development"/>
    <property type="evidence" value="ECO:0007669"/>
    <property type="project" value="UniProtKB-ARBA"/>
</dbReference>
<evidence type="ECO:0000313" key="4">
    <source>
        <dbReference type="Proteomes" id="UP000886520"/>
    </source>
</evidence>
<proteinExistence type="predicted"/>
<keyword evidence="4" id="KW-1185">Reference proteome</keyword>
<feature type="repeat" description="PPR" evidence="2">
    <location>
        <begin position="323"/>
        <end position="357"/>
    </location>
</feature>
<feature type="repeat" description="PPR" evidence="2">
    <location>
        <begin position="424"/>
        <end position="458"/>
    </location>
</feature>
<gene>
    <name evidence="3" type="ORF">GOP47_0008962</name>
</gene>
<evidence type="ECO:0000256" key="1">
    <source>
        <dbReference type="ARBA" id="ARBA00022737"/>
    </source>
</evidence>
<dbReference type="InterPro" id="IPR011990">
    <property type="entry name" value="TPR-like_helical_dom_sf"/>
</dbReference>
<feature type="repeat" description="PPR" evidence="2">
    <location>
        <begin position="121"/>
        <end position="155"/>
    </location>
</feature>
<evidence type="ECO:0000313" key="3">
    <source>
        <dbReference type="EMBL" id="KAI5076897.1"/>
    </source>
</evidence>
<dbReference type="InterPro" id="IPR046960">
    <property type="entry name" value="PPR_At4g14850-like_plant"/>
</dbReference>
<name>A0A9D4ZK77_ADICA</name>
<reference evidence="3" key="1">
    <citation type="submission" date="2021-01" db="EMBL/GenBank/DDBJ databases">
        <title>Adiantum capillus-veneris genome.</title>
        <authorList>
            <person name="Fang Y."/>
            <person name="Liao Q."/>
        </authorList>
    </citation>
    <scope>NUCLEOTIDE SEQUENCE</scope>
    <source>
        <strain evidence="3">H3</strain>
        <tissue evidence="3">Leaf</tissue>
    </source>
</reference>
<dbReference type="GO" id="GO:0009451">
    <property type="term" value="P:RNA modification"/>
    <property type="evidence" value="ECO:0007669"/>
    <property type="project" value="InterPro"/>
</dbReference>
<dbReference type="PANTHER" id="PTHR24015:SF548">
    <property type="entry name" value="OS08G0340900 PROTEIN"/>
    <property type="match status" value="1"/>
</dbReference>